<dbReference type="Pfam" id="PF02190">
    <property type="entry name" value="LON_substr_bdg"/>
    <property type="match status" value="1"/>
</dbReference>
<evidence type="ECO:0000256" key="3">
    <source>
        <dbReference type="ARBA" id="ARBA00022833"/>
    </source>
</evidence>
<dbReference type="InterPro" id="IPR003111">
    <property type="entry name" value="Lon_prtase_N"/>
</dbReference>
<keyword evidence="8" id="KW-1185">Reference proteome</keyword>
<proteinExistence type="predicted"/>
<dbReference type="HOGENOM" id="CLU_013989_0_0_1"/>
<reference evidence="7" key="3">
    <citation type="submission" date="2025-09" db="UniProtKB">
        <authorList>
            <consortium name="Ensembl"/>
        </authorList>
    </citation>
    <scope>IDENTIFICATION</scope>
</reference>
<dbReference type="GeneTree" id="ENSGT00440000033329"/>
<keyword evidence="3" id="KW-0862">Zinc</keyword>
<dbReference type="InterPro" id="IPR001841">
    <property type="entry name" value="Znf_RING"/>
</dbReference>
<evidence type="ECO:0000259" key="5">
    <source>
        <dbReference type="PROSITE" id="PS50089"/>
    </source>
</evidence>
<name>H2Z0D9_CIOSA</name>
<dbReference type="SMART" id="SM00184">
    <property type="entry name" value="RING"/>
    <property type="match status" value="1"/>
</dbReference>
<protein>
    <recommendedName>
        <fullName evidence="9">RING-type domain-containing protein</fullName>
    </recommendedName>
</protein>
<feature type="domain" description="RING-type" evidence="5">
    <location>
        <begin position="94"/>
        <end position="132"/>
    </location>
</feature>
<dbReference type="STRING" id="51511.ENSCSAVP00000011051"/>
<evidence type="ECO:0000256" key="1">
    <source>
        <dbReference type="ARBA" id="ARBA00022723"/>
    </source>
</evidence>
<dbReference type="GO" id="GO:0061630">
    <property type="term" value="F:ubiquitin protein ligase activity"/>
    <property type="evidence" value="ECO:0007669"/>
    <property type="project" value="TreeGrafter"/>
</dbReference>
<dbReference type="PROSITE" id="PS51787">
    <property type="entry name" value="LON_N"/>
    <property type="match status" value="1"/>
</dbReference>
<organism evidence="7 8">
    <name type="scientific">Ciona savignyi</name>
    <name type="common">Pacific transparent sea squirt</name>
    <dbReference type="NCBI Taxonomy" id="51511"/>
    <lineage>
        <taxon>Eukaryota</taxon>
        <taxon>Metazoa</taxon>
        <taxon>Chordata</taxon>
        <taxon>Tunicata</taxon>
        <taxon>Ascidiacea</taxon>
        <taxon>Phlebobranchia</taxon>
        <taxon>Cionidae</taxon>
        <taxon>Ciona</taxon>
    </lineage>
</organism>
<dbReference type="eggNOG" id="KOG4159">
    <property type="taxonomic scope" value="Eukaryota"/>
</dbReference>
<dbReference type="PANTHER" id="PTHR23327">
    <property type="entry name" value="RING FINGER PROTEIN 127"/>
    <property type="match status" value="1"/>
</dbReference>
<dbReference type="CDD" id="cd16514">
    <property type="entry name" value="RING-HC_LONFs_rpt2"/>
    <property type="match status" value="1"/>
</dbReference>
<dbReference type="Gene3D" id="2.30.130.40">
    <property type="entry name" value="LON domain-like"/>
    <property type="match status" value="1"/>
</dbReference>
<dbReference type="PANTHER" id="PTHR23327:SF42">
    <property type="entry name" value="LON PEPTIDASE N-TERMINAL DOMAIN AND RING FINGER PROTEIN C14F5.10C"/>
    <property type="match status" value="1"/>
</dbReference>
<evidence type="ECO:0000256" key="2">
    <source>
        <dbReference type="ARBA" id="ARBA00022771"/>
    </source>
</evidence>
<dbReference type="PROSITE" id="PS50089">
    <property type="entry name" value="ZF_RING_2"/>
    <property type="match status" value="1"/>
</dbReference>
<dbReference type="GO" id="GO:0008270">
    <property type="term" value="F:zinc ion binding"/>
    <property type="evidence" value="ECO:0007669"/>
    <property type="project" value="UniProtKB-KW"/>
</dbReference>
<feature type="domain" description="Lon N-terminal" evidence="6">
    <location>
        <begin position="179"/>
        <end position="380"/>
    </location>
</feature>
<evidence type="ECO:0008006" key="9">
    <source>
        <dbReference type="Google" id="ProtNLM"/>
    </source>
</evidence>
<dbReference type="Gene3D" id="3.30.40.10">
    <property type="entry name" value="Zinc/RING finger domain, C3HC4 (zinc finger)"/>
    <property type="match status" value="1"/>
</dbReference>
<keyword evidence="2 4" id="KW-0863">Zinc-finger</keyword>
<reference evidence="7" key="2">
    <citation type="submission" date="2025-08" db="UniProtKB">
        <authorList>
            <consortium name="Ensembl"/>
        </authorList>
    </citation>
    <scope>IDENTIFICATION</scope>
</reference>
<evidence type="ECO:0000313" key="8">
    <source>
        <dbReference type="Proteomes" id="UP000007875"/>
    </source>
</evidence>
<dbReference type="SUPFAM" id="SSF88697">
    <property type="entry name" value="PUA domain-like"/>
    <property type="match status" value="1"/>
</dbReference>
<dbReference type="PROSITE" id="PS00518">
    <property type="entry name" value="ZF_RING_1"/>
    <property type="match status" value="1"/>
</dbReference>
<dbReference type="InterPro" id="IPR015947">
    <property type="entry name" value="PUA-like_sf"/>
</dbReference>
<keyword evidence="1" id="KW-0479">Metal-binding</keyword>
<dbReference type="Proteomes" id="UP000007875">
    <property type="component" value="Unassembled WGS sequence"/>
</dbReference>
<dbReference type="InterPro" id="IPR017907">
    <property type="entry name" value="Znf_RING_CS"/>
</dbReference>
<dbReference type="FunCoup" id="H2Z0D9">
    <property type="interactions" value="3"/>
</dbReference>
<dbReference type="Ensembl" id="ENSCSAVT00000011182.1">
    <property type="protein sequence ID" value="ENSCSAVP00000011051.1"/>
    <property type="gene ID" value="ENSCSAVG00000006465.1"/>
</dbReference>
<evidence type="ECO:0000259" key="6">
    <source>
        <dbReference type="PROSITE" id="PS51787"/>
    </source>
</evidence>
<dbReference type="SMART" id="SM00464">
    <property type="entry name" value="LON"/>
    <property type="match status" value="1"/>
</dbReference>
<dbReference type="SUPFAM" id="SSF57850">
    <property type="entry name" value="RING/U-box"/>
    <property type="match status" value="1"/>
</dbReference>
<dbReference type="InterPro" id="IPR046336">
    <property type="entry name" value="Lon_prtase_N_sf"/>
</dbReference>
<evidence type="ECO:0000313" key="7">
    <source>
        <dbReference type="Ensembl" id="ENSCSAVP00000011051.1"/>
    </source>
</evidence>
<reference evidence="8" key="1">
    <citation type="submission" date="2003-08" db="EMBL/GenBank/DDBJ databases">
        <authorList>
            <person name="Birren B."/>
            <person name="Nusbaum C."/>
            <person name="Abebe A."/>
            <person name="Abouelleil A."/>
            <person name="Adekoya E."/>
            <person name="Ait-zahra M."/>
            <person name="Allen N."/>
            <person name="Allen T."/>
            <person name="An P."/>
            <person name="Anderson M."/>
            <person name="Anderson S."/>
            <person name="Arachchi H."/>
            <person name="Armbruster J."/>
            <person name="Bachantsang P."/>
            <person name="Baldwin J."/>
            <person name="Barry A."/>
            <person name="Bayul T."/>
            <person name="Blitshsteyn B."/>
            <person name="Bloom T."/>
            <person name="Blye J."/>
            <person name="Boguslavskiy L."/>
            <person name="Borowsky M."/>
            <person name="Boukhgalter B."/>
            <person name="Brunache A."/>
            <person name="Butler J."/>
            <person name="Calixte N."/>
            <person name="Calvo S."/>
            <person name="Camarata J."/>
            <person name="Campo K."/>
            <person name="Chang J."/>
            <person name="Cheshatsang Y."/>
            <person name="Citroen M."/>
            <person name="Collymore A."/>
            <person name="Considine T."/>
            <person name="Cook A."/>
            <person name="Cooke P."/>
            <person name="Corum B."/>
            <person name="Cuomo C."/>
            <person name="David R."/>
            <person name="Dawoe T."/>
            <person name="Degray S."/>
            <person name="Dodge S."/>
            <person name="Dooley K."/>
            <person name="Dorje P."/>
            <person name="Dorjee K."/>
            <person name="Dorris L."/>
            <person name="Duffey N."/>
            <person name="Dupes A."/>
            <person name="Elkins T."/>
            <person name="Engels R."/>
            <person name="Erickson J."/>
            <person name="Farina A."/>
            <person name="Faro S."/>
            <person name="Ferreira P."/>
            <person name="Fischer H."/>
            <person name="Fitzgerald M."/>
            <person name="Foley K."/>
            <person name="Gage D."/>
            <person name="Galagan J."/>
            <person name="Gearin G."/>
            <person name="Gnerre S."/>
            <person name="Gnirke A."/>
            <person name="Goyette A."/>
            <person name="Graham J."/>
            <person name="Grandbois E."/>
            <person name="Gyaltsen K."/>
            <person name="Hafez N."/>
            <person name="Hagopian D."/>
            <person name="Hagos B."/>
            <person name="Hall J."/>
            <person name="Hatcher B."/>
            <person name="Heller A."/>
            <person name="Higgins H."/>
            <person name="Honan T."/>
            <person name="Horn A."/>
            <person name="Houde N."/>
            <person name="Hughes L."/>
            <person name="Hulme W."/>
            <person name="Husby E."/>
            <person name="Iliev I."/>
            <person name="Jaffe D."/>
            <person name="Jones C."/>
            <person name="Kamal M."/>
            <person name="Kamat A."/>
            <person name="Kamvysselis M."/>
            <person name="Karlsson E."/>
            <person name="Kells C."/>
            <person name="Kieu A."/>
            <person name="Kisner P."/>
            <person name="Kodira C."/>
            <person name="Kulbokas E."/>
            <person name="Labutti K."/>
            <person name="Lama D."/>
            <person name="Landers T."/>
            <person name="Leger J."/>
            <person name="Levine S."/>
            <person name="Lewis D."/>
            <person name="Lewis T."/>
            <person name="Lindblad-toh K."/>
            <person name="Liu X."/>
            <person name="Lokyitsang T."/>
            <person name="Lokyitsang Y."/>
            <person name="Lucien O."/>
            <person name="Lui A."/>
            <person name="Ma L.J."/>
            <person name="Mabbitt R."/>
            <person name="Macdonald J."/>
            <person name="Maclean C."/>
            <person name="Major J."/>
            <person name="Manning J."/>
            <person name="Marabella R."/>
            <person name="Maru K."/>
            <person name="Matthews C."/>
            <person name="Mauceli E."/>
            <person name="Mccarthy M."/>
            <person name="Mcdonough S."/>
            <person name="Mcghee T."/>
            <person name="Meldrim J."/>
            <person name="Meneus L."/>
            <person name="Mesirov J."/>
            <person name="Mihalev A."/>
            <person name="Mihova T."/>
            <person name="Mikkelsen T."/>
            <person name="Mlenga V."/>
            <person name="Moru K."/>
            <person name="Mozes J."/>
            <person name="Mulrain L."/>
            <person name="Munson G."/>
            <person name="Naylor J."/>
            <person name="Newes C."/>
            <person name="Nguyen C."/>
            <person name="Nguyen N."/>
            <person name="Nguyen T."/>
            <person name="Nicol R."/>
            <person name="Nielsen C."/>
            <person name="Nizzari M."/>
            <person name="Norbu C."/>
            <person name="Norbu N."/>
            <person name="O'donnell P."/>
            <person name="Okoawo O."/>
            <person name="O'leary S."/>
            <person name="Omotosho B."/>
            <person name="O'neill K."/>
            <person name="Osman S."/>
            <person name="Parker S."/>
            <person name="Perrin D."/>
            <person name="Phunkhang P."/>
            <person name="Piqani B."/>
            <person name="Purcell S."/>
            <person name="Rachupka T."/>
            <person name="Ramasamy U."/>
            <person name="Rameau R."/>
            <person name="Ray V."/>
            <person name="Raymond C."/>
            <person name="Retta R."/>
            <person name="Richardson S."/>
            <person name="Rise C."/>
            <person name="Rodriguez J."/>
            <person name="Rogers J."/>
            <person name="Rogov P."/>
            <person name="Rutman M."/>
            <person name="Schupbach R."/>
            <person name="Seaman C."/>
            <person name="Settipalli S."/>
            <person name="Sharpe T."/>
            <person name="Sheridan J."/>
            <person name="Sherpa N."/>
            <person name="Shi J."/>
            <person name="Smirnov S."/>
            <person name="Smith C."/>
            <person name="Sougnez C."/>
            <person name="Spencer B."/>
            <person name="Stalker J."/>
            <person name="Stange-thomann N."/>
            <person name="Stavropoulos S."/>
            <person name="Stetson K."/>
            <person name="Stone C."/>
            <person name="Stone S."/>
            <person name="Stubbs M."/>
            <person name="Talamas J."/>
            <person name="Tchuinga P."/>
            <person name="Tenzing P."/>
            <person name="Tesfaye S."/>
            <person name="Theodore J."/>
            <person name="Thoulutsang Y."/>
            <person name="Topham K."/>
            <person name="Towey S."/>
            <person name="Tsamla T."/>
            <person name="Tsomo N."/>
            <person name="Vallee D."/>
            <person name="Vassiliev H."/>
            <person name="Venkataraman V."/>
            <person name="Vinson J."/>
            <person name="Vo A."/>
            <person name="Wade C."/>
            <person name="Wang S."/>
            <person name="Wangchuk T."/>
            <person name="Wangdi T."/>
            <person name="Whittaker C."/>
            <person name="Wilkinson J."/>
            <person name="Wu Y."/>
            <person name="Wyman D."/>
            <person name="Yadav S."/>
            <person name="Yang S."/>
            <person name="Yang X."/>
            <person name="Yeager S."/>
            <person name="Yee E."/>
            <person name="Young G."/>
            <person name="Zainoun J."/>
            <person name="Zembeck L."/>
            <person name="Zimmer A."/>
            <person name="Zody M."/>
            <person name="Lander E."/>
        </authorList>
    </citation>
    <scope>NUCLEOTIDE SEQUENCE [LARGE SCALE GENOMIC DNA]</scope>
</reference>
<dbReference type="AlphaFoldDB" id="H2Z0D9"/>
<evidence type="ECO:0000256" key="4">
    <source>
        <dbReference type="PROSITE-ProRule" id="PRU00175"/>
    </source>
</evidence>
<dbReference type="InterPro" id="IPR013083">
    <property type="entry name" value="Znf_RING/FYVE/PHD"/>
</dbReference>
<dbReference type="Pfam" id="PF13923">
    <property type="entry name" value="zf-C3HC4_2"/>
    <property type="match status" value="1"/>
</dbReference>
<accession>H2Z0D9</accession>
<sequence length="388" mass="44529">MTFTNRCVYPPSVHAWALKNLGVPQNPEKEDMSEKYEKTLEILLNNIDKSSTNDLLMLRCNVVDKELVDALGLKIGPKARLQDGETLDDSDLECSLCMRLLCDPVCTPCGHIFCQVCIERCLDHKAQCPLCKTSAQQTKSLEALHSPCDYVTKAIIRQYLPEEYAERQKQNEQEIEELTKIQPIFVSTIAFPSVPCPLHIFEPRYMLMLRRCLDHNDREFGMCMRSPDKPHHEIGTTLRVKNVKFFPDGRSVVDSVGNRRFQTTNCQKRDGYHVATLKYIEDKKIAESQVANMKRIIDKVYSEAEEWFASVAAPLKEKITLHFGNLPEKEYCFNTANGPNWLWWVLAVLPVEDTYKANIVGNGNLQERVLTVHKVFLCLMRKKTQTAK</sequence>
<dbReference type="OMA" id="QKCLERC"/>
<dbReference type="InParanoid" id="H2Z0D9"/>